<dbReference type="CDD" id="cd18432">
    <property type="entry name" value="BRCT_PAXIP1_rpt6_like"/>
    <property type="match status" value="1"/>
</dbReference>
<feature type="domain" description="BRCT" evidence="7">
    <location>
        <begin position="1"/>
        <end position="77"/>
    </location>
</feature>
<name>B3S7A7_TRIAD</name>
<keyword evidence="3" id="KW-0227">DNA damage</keyword>
<comment type="subcellular location">
    <subcellularLocation>
        <location evidence="1">Nucleus</location>
    </subcellularLocation>
</comment>
<dbReference type="InParanoid" id="B3S7A7"/>
<dbReference type="HOGENOM" id="CLU_092183_0_0_1"/>
<gene>
    <name evidence="8" type="ORF">TRIADDRAFT_30248</name>
</gene>
<reference evidence="8 9" key="1">
    <citation type="journal article" date="2008" name="Nature">
        <title>The Trichoplax genome and the nature of placozoans.</title>
        <authorList>
            <person name="Srivastava M."/>
            <person name="Begovic E."/>
            <person name="Chapman J."/>
            <person name="Putnam N.H."/>
            <person name="Hellsten U."/>
            <person name="Kawashima T."/>
            <person name="Kuo A."/>
            <person name="Mitros T."/>
            <person name="Salamov A."/>
            <person name="Carpenter M.L."/>
            <person name="Signorovitch A.Y."/>
            <person name="Moreno M.A."/>
            <person name="Kamm K."/>
            <person name="Grimwood J."/>
            <person name="Schmutz J."/>
            <person name="Shapiro H."/>
            <person name="Grigoriev I.V."/>
            <person name="Buss L.W."/>
            <person name="Schierwater B."/>
            <person name="Dellaporta S.L."/>
            <person name="Rokhsar D.S."/>
        </authorList>
    </citation>
    <scope>NUCLEOTIDE SEQUENCE [LARGE SCALE GENOMIC DNA]</scope>
    <source>
        <strain evidence="8 9">Grell-BS-1999</strain>
    </source>
</reference>
<evidence type="ECO:0000256" key="5">
    <source>
        <dbReference type="ARBA" id="ARBA00023242"/>
    </source>
</evidence>
<dbReference type="OMA" id="MIVECAG"/>
<evidence type="ECO:0000256" key="2">
    <source>
        <dbReference type="ARBA" id="ARBA00022553"/>
    </source>
</evidence>
<evidence type="ECO:0000313" key="8">
    <source>
        <dbReference type="EMBL" id="EDV21533.1"/>
    </source>
</evidence>
<evidence type="ECO:0000256" key="6">
    <source>
        <dbReference type="SAM" id="MobiDB-lite"/>
    </source>
</evidence>
<evidence type="ECO:0000313" key="9">
    <source>
        <dbReference type="Proteomes" id="UP000009022"/>
    </source>
</evidence>
<dbReference type="CTD" id="6757346"/>
<organism evidence="8 9">
    <name type="scientific">Trichoplax adhaerens</name>
    <name type="common">Trichoplax reptans</name>
    <dbReference type="NCBI Taxonomy" id="10228"/>
    <lineage>
        <taxon>Eukaryota</taxon>
        <taxon>Metazoa</taxon>
        <taxon>Placozoa</taxon>
        <taxon>Uniplacotomia</taxon>
        <taxon>Trichoplacea</taxon>
        <taxon>Trichoplacidae</taxon>
        <taxon>Trichoplax</taxon>
    </lineage>
</organism>
<evidence type="ECO:0000256" key="3">
    <source>
        <dbReference type="ARBA" id="ARBA00022763"/>
    </source>
</evidence>
<dbReference type="GO" id="GO:0006281">
    <property type="term" value="P:DNA repair"/>
    <property type="evidence" value="ECO:0007669"/>
    <property type="project" value="UniProtKB-KW"/>
</dbReference>
<evidence type="ECO:0000259" key="7">
    <source>
        <dbReference type="PROSITE" id="PS50172"/>
    </source>
</evidence>
<keyword evidence="9" id="KW-1185">Reference proteome</keyword>
<evidence type="ECO:0000256" key="4">
    <source>
        <dbReference type="ARBA" id="ARBA00023204"/>
    </source>
</evidence>
<dbReference type="KEGG" id="tad:TRIADDRAFT_30248"/>
<dbReference type="PhylomeDB" id="B3S7A7"/>
<sequence>KVMFTGFIDEDGEKTIKSLGGQVVDNIQECTHLVTDKIRRTVKFLCGLSRGIPIVNTKWLDACKSAKTFVPSAAYFIKDRVAERQNNFLIRQAHDNAKEKPLLENYEVYVTPNVRPPPEQMKMIVECAGGHYLSKMPTNPNNNVLIISCDEDEDVCFDAVKNCMTVHSAELLLSGVLRQALDTDNNILWPKDMLPVVAGKKRSRSTAKAAIATPPSRASKRRKT</sequence>
<proteinExistence type="predicted"/>
<dbReference type="InterPro" id="IPR036420">
    <property type="entry name" value="BRCT_dom_sf"/>
</dbReference>
<dbReference type="CDD" id="cd17744">
    <property type="entry name" value="BRCT_MDC1_rpt1"/>
    <property type="match status" value="1"/>
</dbReference>
<dbReference type="PANTHER" id="PTHR23196:SF34">
    <property type="entry name" value="MEDIATOR OF DNA DAMAGE CHECKPOINT PROTEIN 1"/>
    <property type="match status" value="1"/>
</dbReference>
<dbReference type="InterPro" id="IPR051579">
    <property type="entry name" value="DDR_Transcriptional_Reg"/>
</dbReference>
<keyword evidence="5" id="KW-0539">Nucleus</keyword>
<dbReference type="PANTHER" id="PTHR23196">
    <property type="entry name" value="PAX TRANSCRIPTION ACTIVATION DOMAIN INTERACTING PROTEIN"/>
    <property type="match status" value="1"/>
</dbReference>
<dbReference type="SMART" id="SM00292">
    <property type="entry name" value="BRCT"/>
    <property type="match status" value="2"/>
</dbReference>
<evidence type="ECO:0000256" key="1">
    <source>
        <dbReference type="ARBA" id="ARBA00004123"/>
    </source>
</evidence>
<dbReference type="Gene3D" id="3.40.50.10190">
    <property type="entry name" value="BRCT domain"/>
    <property type="match status" value="2"/>
</dbReference>
<dbReference type="Proteomes" id="UP000009022">
    <property type="component" value="Unassembled WGS sequence"/>
</dbReference>
<dbReference type="PROSITE" id="PS50172">
    <property type="entry name" value="BRCT"/>
    <property type="match status" value="1"/>
</dbReference>
<dbReference type="GeneID" id="6757346"/>
<dbReference type="InterPro" id="IPR001357">
    <property type="entry name" value="BRCT_dom"/>
</dbReference>
<dbReference type="RefSeq" id="XP_002116133.1">
    <property type="nucleotide sequence ID" value="XM_002116097.1"/>
</dbReference>
<dbReference type="AlphaFoldDB" id="B3S7A7"/>
<dbReference type="OrthoDB" id="342264at2759"/>
<dbReference type="SUPFAM" id="SSF52113">
    <property type="entry name" value="BRCT domain"/>
    <property type="match status" value="1"/>
</dbReference>
<feature type="non-terminal residue" evidence="8">
    <location>
        <position position="1"/>
    </location>
</feature>
<keyword evidence="4" id="KW-0234">DNA repair</keyword>
<dbReference type="STRING" id="10228.B3S7A7"/>
<dbReference type="eggNOG" id="KOG2043">
    <property type="taxonomic scope" value="Eukaryota"/>
</dbReference>
<keyword evidence="2" id="KW-0597">Phosphoprotein</keyword>
<accession>B3S7A7</accession>
<protein>
    <recommendedName>
        <fullName evidence="7">BRCT domain-containing protein</fullName>
    </recommendedName>
</protein>
<feature type="region of interest" description="Disordered" evidence="6">
    <location>
        <begin position="199"/>
        <end position="224"/>
    </location>
</feature>
<dbReference type="Pfam" id="PF16770">
    <property type="entry name" value="RTT107_BRCT_5"/>
    <property type="match status" value="1"/>
</dbReference>
<dbReference type="Pfam" id="PF16589">
    <property type="entry name" value="BRCT_2"/>
    <property type="match status" value="1"/>
</dbReference>
<dbReference type="EMBL" id="DS985253">
    <property type="protein sequence ID" value="EDV21533.1"/>
    <property type="molecule type" value="Genomic_DNA"/>
</dbReference>
<dbReference type="GO" id="GO:0005634">
    <property type="term" value="C:nucleus"/>
    <property type="evidence" value="ECO:0007669"/>
    <property type="project" value="UniProtKB-SubCell"/>
</dbReference>